<dbReference type="InterPro" id="IPR037473">
    <property type="entry name" value="Lcp-like"/>
</dbReference>
<dbReference type="EMBL" id="CP011125">
    <property type="protein sequence ID" value="AKF03128.1"/>
    <property type="molecule type" value="Genomic_DNA"/>
</dbReference>
<dbReference type="GO" id="GO:0016491">
    <property type="term" value="F:oxidoreductase activity"/>
    <property type="evidence" value="ECO:0007669"/>
    <property type="project" value="InterPro"/>
</dbReference>
<dbReference type="InterPro" id="IPR018713">
    <property type="entry name" value="MPAB/Lcp_cat_dom"/>
</dbReference>
<dbReference type="STRING" id="927083.DB32_000277"/>
<dbReference type="Pfam" id="PF09995">
    <property type="entry name" value="MPAB_Lcp_cat"/>
    <property type="match status" value="1"/>
</dbReference>
<accession>A0A0F6YGQ7</accession>
<name>A0A0F6YGQ7_9BACT</name>
<dbReference type="PANTHER" id="PTHR37539:SF1">
    <property type="entry name" value="ER-BOUND OXYGENASE MPAB_MPAB'_RUBBER OXYGENASE CATALYTIC DOMAIN-CONTAINING PROTEIN"/>
    <property type="match status" value="1"/>
</dbReference>
<dbReference type="OrthoDB" id="6072815at2"/>
<organism evidence="2 3">
    <name type="scientific">Sandaracinus amylolyticus</name>
    <dbReference type="NCBI Taxonomy" id="927083"/>
    <lineage>
        <taxon>Bacteria</taxon>
        <taxon>Pseudomonadati</taxon>
        <taxon>Myxococcota</taxon>
        <taxon>Polyangia</taxon>
        <taxon>Polyangiales</taxon>
        <taxon>Sandaracinaceae</taxon>
        <taxon>Sandaracinus</taxon>
    </lineage>
</organism>
<protein>
    <recommendedName>
        <fullName evidence="1">ER-bound oxygenase mpaB/mpaB'/Rubber oxygenase catalytic domain-containing protein</fullName>
    </recommendedName>
</protein>
<dbReference type="KEGG" id="samy:DB32_000277"/>
<gene>
    <name evidence="2" type="ORF">DB32_000277</name>
</gene>
<evidence type="ECO:0000313" key="2">
    <source>
        <dbReference type="EMBL" id="AKF03128.1"/>
    </source>
</evidence>
<proteinExistence type="predicted"/>
<dbReference type="PANTHER" id="PTHR37539">
    <property type="entry name" value="SECRETED PROTEIN-RELATED"/>
    <property type="match status" value="1"/>
</dbReference>
<feature type="domain" description="ER-bound oxygenase mpaB/mpaB'/Rubber oxygenase catalytic" evidence="1">
    <location>
        <begin position="133"/>
        <end position="347"/>
    </location>
</feature>
<dbReference type="AlphaFoldDB" id="A0A0F6YGQ7"/>
<keyword evidence="3" id="KW-1185">Reference proteome</keyword>
<evidence type="ECO:0000313" key="3">
    <source>
        <dbReference type="Proteomes" id="UP000034883"/>
    </source>
</evidence>
<reference evidence="2 3" key="1">
    <citation type="submission" date="2015-03" db="EMBL/GenBank/DDBJ databases">
        <title>Genome assembly of Sandaracinus amylolyticus DSM 53668.</title>
        <authorList>
            <person name="Sharma G."/>
            <person name="Subramanian S."/>
        </authorList>
    </citation>
    <scope>NUCLEOTIDE SEQUENCE [LARGE SCALE GENOMIC DNA]</scope>
    <source>
        <strain evidence="2 3">DSM 53668</strain>
    </source>
</reference>
<dbReference type="Proteomes" id="UP000034883">
    <property type="component" value="Chromosome"/>
</dbReference>
<dbReference type="RefSeq" id="WP_053230601.1">
    <property type="nucleotide sequence ID" value="NZ_CP011125.1"/>
</dbReference>
<evidence type="ECO:0000259" key="1">
    <source>
        <dbReference type="Pfam" id="PF09995"/>
    </source>
</evidence>
<sequence>MRRPTEFRYWENLDRRIPRFVRTLGQRVLGFDPAPSDDVVRTFASMYYDADPLAEAYVDEVYLRRGTAIGREMLERALAHGVASVEGAPASLVRLLDDVERDPEWLDWDLVEQGARVFRRWSTDVFRFAGAITLAAYSESSVAKPLALTGAYAGASTKHRFLETAAFWIAVSEPGGLRPGAGGRLSAMRVRMMHVFVRQRLLAHPEWDLDAWGVPISQADAMLTLMGGSFGPGLAMHAMGYRTSAREIEATMHFWRYVGHLMGVRPRWYPSSMREAAQLSFVTFVKSAGRAGEDGKMLCRSYASAFAPEREGSFFARMHGELEHRVHLGYTRFFLPPPIYRANGLPPAGVFALAPLALAPFVLALETARRNVPGADAISDRIARARRERWLARHLAGRATEYRPVESFTR</sequence>